<organism evidence="1 2">
    <name type="scientific">Trametes cubensis</name>
    <dbReference type="NCBI Taxonomy" id="1111947"/>
    <lineage>
        <taxon>Eukaryota</taxon>
        <taxon>Fungi</taxon>
        <taxon>Dikarya</taxon>
        <taxon>Basidiomycota</taxon>
        <taxon>Agaricomycotina</taxon>
        <taxon>Agaricomycetes</taxon>
        <taxon>Polyporales</taxon>
        <taxon>Polyporaceae</taxon>
        <taxon>Trametes</taxon>
    </lineage>
</organism>
<dbReference type="InterPro" id="IPR032675">
    <property type="entry name" value="LRR_dom_sf"/>
</dbReference>
<protein>
    <submittedName>
        <fullName evidence="1">Uncharacterized protein</fullName>
    </submittedName>
</protein>
<keyword evidence="2" id="KW-1185">Reference proteome</keyword>
<accession>A0AAD7THJ0</accession>
<comment type="caution">
    <text evidence="1">The sequence shown here is derived from an EMBL/GenBank/DDBJ whole genome shotgun (WGS) entry which is preliminary data.</text>
</comment>
<evidence type="ECO:0000313" key="2">
    <source>
        <dbReference type="Proteomes" id="UP001215151"/>
    </source>
</evidence>
<evidence type="ECO:0000313" key="1">
    <source>
        <dbReference type="EMBL" id="KAJ8456744.1"/>
    </source>
</evidence>
<name>A0AAD7THJ0_9APHY</name>
<proteinExistence type="predicted"/>
<dbReference type="Proteomes" id="UP001215151">
    <property type="component" value="Unassembled WGS sequence"/>
</dbReference>
<reference evidence="1" key="1">
    <citation type="submission" date="2022-11" db="EMBL/GenBank/DDBJ databases">
        <title>Genome Sequence of Cubamyces cubensis.</title>
        <authorList>
            <person name="Buettner E."/>
        </authorList>
    </citation>
    <scope>NUCLEOTIDE SEQUENCE</scope>
    <source>
        <strain evidence="1">MPL-01</strain>
    </source>
</reference>
<dbReference type="AlphaFoldDB" id="A0AAD7THJ0"/>
<gene>
    <name evidence="1" type="ORF">ONZ51_g11943</name>
</gene>
<dbReference type="Gene3D" id="3.80.10.10">
    <property type="entry name" value="Ribonuclease Inhibitor"/>
    <property type="match status" value="1"/>
</dbReference>
<sequence>MYATTLVRPLLASDWVRFDYYAPRIKALGFLKNEYADRETRLWNDPSVFLRERQITEDIVYQLALYRRDRWLLPNLTHLRWNIYDYQYTFHLPLFLTPHLVSLAFAFRPDNTLPEEPFYPDDVVRILHVLADLCPNVTELEMYPQYPSCIVSASFDFAYDCQRLEGFHVDAALHAPHDPALISYLALQPRLRKVHLNMDHETAEELTVILSAPSHIHPFSSLQILSLRVPCIGTCTAFLLLLDNCRLFSIYFEVDHGPLAEEVNSLIDTLRRQCARYTLHAFELVHNVICPCESEPDPHPPSECTIGFSTLQPALYFPNMRVFSLNLPLRGWLSDEHLYAIADSWPGLIEFTFLRDWNTGMLSPATWKGVAYIVCRCVQLLMLDVTFDSTQSYITSLSELPEGLRPNHSFRFLHCIDSILPEDPYMFALSLFMIAPRVVSVDGIGWNPDPDAPLSHDPYAFSKQVDTILCKLRCEHIGEEYTLDVYGRHEIIGSLYYSREGLKLETAVLRPQLARGLSVKTLTRPLLKSDWKRFDYYASRIKALGYLKNEYADRETYLWNDPNYFLPERAVTYDIIYQLAFYRRGRWLLPNLTHLRWNTYDYQYTDQLPLFLGPHLTSFAFAFRPDNIPPEDPYNPEEVIRALNALVELCPGVTELEMYPTYPSNIVSASFDFAYDCYRLEGFHVNTELHAPLDPALISYLAAQPHLRKVCLSMDSETADGLASFLSPPSHVHPFSSLQILTLTVPYIRTCTTLLQILDNCRLFSICFEIRHRPLGDEVRCLFETLRQQCARFTLHVFQLVQNGFCTCESKPDPHPTPEYTISLPTFQSALHFSNMRFFMVDLPLYGWLSDEHLHEIADAWPGLVDFTFLQIEKTHMRSPATWQGIAYIVCRCSQLITLNVTFDTTQSYITSPLELPKGLRPNNVFRFLDYIDSVLPEDPYLFALSLFTIAPRIASLQGTGWDPDPDAPLTHDPYAFTKQVDTILCKLRCEHIGEEYILDVYGRHEIIGEHYFAIVLRQCGSSQSELTRAIIRLQF</sequence>
<dbReference type="EMBL" id="JAPEVG010000638">
    <property type="protein sequence ID" value="KAJ8456744.1"/>
    <property type="molecule type" value="Genomic_DNA"/>
</dbReference>